<evidence type="ECO:0000313" key="4">
    <source>
        <dbReference type="Proteomes" id="UP001302126"/>
    </source>
</evidence>
<dbReference type="InterPro" id="IPR013922">
    <property type="entry name" value="Cyclin_PHO80-like"/>
</dbReference>
<dbReference type="InterPro" id="IPR006671">
    <property type="entry name" value="Cyclin_N"/>
</dbReference>
<dbReference type="GO" id="GO:0016538">
    <property type="term" value="F:cyclin-dependent protein serine/threonine kinase regulator activity"/>
    <property type="evidence" value="ECO:0007669"/>
    <property type="project" value="TreeGrafter"/>
</dbReference>
<sequence length="415" mass="46648">MDSLPRTLSLSELNAAALEHFIYKPVDKEMVRYLADAAADVIQCDPTMMPPPSSTDSRRYPSPPGTPPPRAIRCEDGSLPTLEAFITQLVVTSNVQVPTLMSTLVYLNRLKSRLQPMAKGLRCTTHRIFLAALILSAKYLNDSSPKNKHWANYSYLSTHAYNFGFSRTEVNLMEKQLLYLLDWDLRISEEDLYRELNHFLAPIKFEIEARHTRRVQREAEKERQRQLVAARQVEEEAWIAIARNASVAISAEQAYATPPSSRGSSRSRGASASRSYSRDSSRDPSPPGLYSSSSSYAGSISSRATTPLGEDDMGTINMKDSDPYIYSYNDEMQTIPELYDSPVEVVLDSGRPCVPEKDAIYTHTRKASSRSGRMLFNEISEEELKRFECENGRAKKTRGMMGKLGRVFSSGVTVR</sequence>
<dbReference type="Proteomes" id="UP001302126">
    <property type="component" value="Unassembled WGS sequence"/>
</dbReference>
<reference evidence="3" key="1">
    <citation type="journal article" date="2023" name="Mol. Phylogenet. Evol.">
        <title>Genome-scale phylogeny and comparative genomics of the fungal order Sordariales.</title>
        <authorList>
            <person name="Hensen N."/>
            <person name="Bonometti L."/>
            <person name="Westerberg I."/>
            <person name="Brannstrom I.O."/>
            <person name="Guillou S."/>
            <person name="Cros-Aarteil S."/>
            <person name="Calhoun S."/>
            <person name="Haridas S."/>
            <person name="Kuo A."/>
            <person name="Mondo S."/>
            <person name="Pangilinan J."/>
            <person name="Riley R."/>
            <person name="LaButti K."/>
            <person name="Andreopoulos B."/>
            <person name="Lipzen A."/>
            <person name="Chen C."/>
            <person name="Yan M."/>
            <person name="Daum C."/>
            <person name="Ng V."/>
            <person name="Clum A."/>
            <person name="Steindorff A."/>
            <person name="Ohm R.A."/>
            <person name="Martin F."/>
            <person name="Silar P."/>
            <person name="Natvig D.O."/>
            <person name="Lalanne C."/>
            <person name="Gautier V."/>
            <person name="Ament-Velasquez S.L."/>
            <person name="Kruys A."/>
            <person name="Hutchinson M.I."/>
            <person name="Powell A.J."/>
            <person name="Barry K."/>
            <person name="Miller A.N."/>
            <person name="Grigoriev I.V."/>
            <person name="Debuchy R."/>
            <person name="Gladieux P."/>
            <person name="Hiltunen Thoren M."/>
            <person name="Johannesson H."/>
        </authorList>
    </citation>
    <scope>NUCLEOTIDE SEQUENCE</scope>
    <source>
        <strain evidence="3">PSN309</strain>
    </source>
</reference>
<dbReference type="SUPFAM" id="SSF47954">
    <property type="entry name" value="Cyclin-like"/>
    <property type="match status" value="1"/>
</dbReference>
<feature type="domain" description="Cyclin N-terminal" evidence="2">
    <location>
        <begin position="82"/>
        <end position="186"/>
    </location>
</feature>
<organism evidence="3 4">
    <name type="scientific">Podospora australis</name>
    <dbReference type="NCBI Taxonomy" id="1536484"/>
    <lineage>
        <taxon>Eukaryota</taxon>
        <taxon>Fungi</taxon>
        <taxon>Dikarya</taxon>
        <taxon>Ascomycota</taxon>
        <taxon>Pezizomycotina</taxon>
        <taxon>Sordariomycetes</taxon>
        <taxon>Sordariomycetidae</taxon>
        <taxon>Sordariales</taxon>
        <taxon>Podosporaceae</taxon>
        <taxon>Podospora</taxon>
    </lineage>
</organism>
<gene>
    <name evidence="3" type="ORF">QBC35DRAFT_448818</name>
</gene>
<dbReference type="PANTHER" id="PTHR15615">
    <property type="match status" value="1"/>
</dbReference>
<feature type="compositionally biased region" description="Pro residues" evidence="1">
    <location>
        <begin position="61"/>
        <end position="70"/>
    </location>
</feature>
<dbReference type="InterPro" id="IPR036915">
    <property type="entry name" value="Cyclin-like_sf"/>
</dbReference>
<name>A0AAN6WZ60_9PEZI</name>
<feature type="region of interest" description="Disordered" evidence="1">
    <location>
        <begin position="254"/>
        <end position="316"/>
    </location>
</feature>
<dbReference type="GO" id="GO:0005634">
    <property type="term" value="C:nucleus"/>
    <property type="evidence" value="ECO:0007669"/>
    <property type="project" value="TreeGrafter"/>
</dbReference>
<evidence type="ECO:0000313" key="3">
    <source>
        <dbReference type="EMBL" id="KAK4190889.1"/>
    </source>
</evidence>
<dbReference type="PANTHER" id="PTHR15615:SF10">
    <property type="entry name" value="PHO85 CYCLIN-2-RELATED"/>
    <property type="match status" value="1"/>
</dbReference>
<dbReference type="Pfam" id="PF00134">
    <property type="entry name" value="Cyclin_N"/>
    <property type="match status" value="1"/>
</dbReference>
<reference evidence="3" key="2">
    <citation type="submission" date="2023-05" db="EMBL/GenBank/DDBJ databases">
        <authorList>
            <consortium name="Lawrence Berkeley National Laboratory"/>
            <person name="Steindorff A."/>
            <person name="Hensen N."/>
            <person name="Bonometti L."/>
            <person name="Westerberg I."/>
            <person name="Brannstrom I.O."/>
            <person name="Guillou S."/>
            <person name="Cros-Aarteil S."/>
            <person name="Calhoun S."/>
            <person name="Haridas S."/>
            <person name="Kuo A."/>
            <person name="Mondo S."/>
            <person name="Pangilinan J."/>
            <person name="Riley R."/>
            <person name="Labutti K."/>
            <person name="Andreopoulos B."/>
            <person name="Lipzen A."/>
            <person name="Chen C."/>
            <person name="Yanf M."/>
            <person name="Daum C."/>
            <person name="Ng V."/>
            <person name="Clum A."/>
            <person name="Ohm R."/>
            <person name="Martin F."/>
            <person name="Silar P."/>
            <person name="Natvig D."/>
            <person name="Lalanne C."/>
            <person name="Gautier V."/>
            <person name="Ament-Velasquez S.L."/>
            <person name="Kruys A."/>
            <person name="Hutchinson M.I."/>
            <person name="Powell A.J."/>
            <person name="Barry K."/>
            <person name="Miller A.N."/>
            <person name="Grigoriev I.V."/>
            <person name="Debuchy R."/>
            <person name="Gladieux P."/>
            <person name="Thoren M.H."/>
            <person name="Johannesson H."/>
        </authorList>
    </citation>
    <scope>NUCLEOTIDE SEQUENCE</scope>
    <source>
        <strain evidence="3">PSN309</strain>
    </source>
</reference>
<protein>
    <submittedName>
        <fullName evidence="3">Cyclin-U4-1</fullName>
    </submittedName>
</protein>
<dbReference type="CDD" id="cd20557">
    <property type="entry name" value="CYCLIN_ScPCL1-like"/>
    <property type="match status" value="1"/>
</dbReference>
<dbReference type="EMBL" id="MU864362">
    <property type="protein sequence ID" value="KAK4190889.1"/>
    <property type="molecule type" value="Genomic_DNA"/>
</dbReference>
<feature type="compositionally biased region" description="Low complexity" evidence="1">
    <location>
        <begin position="258"/>
        <end position="275"/>
    </location>
</feature>
<dbReference type="AlphaFoldDB" id="A0AAN6WZ60"/>
<dbReference type="GO" id="GO:0019901">
    <property type="term" value="F:protein kinase binding"/>
    <property type="evidence" value="ECO:0007669"/>
    <property type="project" value="InterPro"/>
</dbReference>
<feature type="compositionally biased region" description="Low complexity" evidence="1">
    <location>
        <begin position="288"/>
        <end position="302"/>
    </location>
</feature>
<keyword evidence="4" id="KW-1185">Reference proteome</keyword>
<feature type="region of interest" description="Disordered" evidence="1">
    <location>
        <begin position="45"/>
        <end position="70"/>
    </location>
</feature>
<evidence type="ECO:0000256" key="1">
    <source>
        <dbReference type="SAM" id="MobiDB-lite"/>
    </source>
</evidence>
<dbReference type="GO" id="GO:0000307">
    <property type="term" value="C:cyclin-dependent protein kinase holoenzyme complex"/>
    <property type="evidence" value="ECO:0007669"/>
    <property type="project" value="TreeGrafter"/>
</dbReference>
<proteinExistence type="predicted"/>
<evidence type="ECO:0000259" key="2">
    <source>
        <dbReference type="Pfam" id="PF00134"/>
    </source>
</evidence>
<accession>A0AAN6WZ60</accession>
<comment type="caution">
    <text evidence="3">The sequence shown here is derived from an EMBL/GenBank/DDBJ whole genome shotgun (WGS) entry which is preliminary data.</text>
</comment>
<dbReference type="Gene3D" id="1.10.472.10">
    <property type="entry name" value="Cyclin-like"/>
    <property type="match status" value="1"/>
</dbReference>